<feature type="disulfide bond" evidence="8">
    <location>
        <begin position="199"/>
        <end position="214"/>
    </location>
</feature>
<dbReference type="PANTHER" id="PTHR24270:SF59">
    <property type="entry name" value="LDL RECEPTOR REPEAT-CONTAINING PROTEIN EGG-1-RELATED"/>
    <property type="match status" value="1"/>
</dbReference>
<feature type="compositionally biased region" description="Polar residues" evidence="9">
    <location>
        <begin position="557"/>
        <end position="574"/>
    </location>
</feature>
<keyword evidence="4" id="KW-0677">Repeat</keyword>
<feature type="disulfide bond" evidence="8">
    <location>
        <begin position="237"/>
        <end position="252"/>
    </location>
</feature>
<dbReference type="CDD" id="cd00112">
    <property type="entry name" value="LDLa"/>
    <property type="match status" value="4"/>
</dbReference>
<evidence type="ECO:0000256" key="7">
    <source>
        <dbReference type="ARBA" id="ARBA00023157"/>
    </source>
</evidence>
<dbReference type="Pfam" id="PF00057">
    <property type="entry name" value="Ldl_recept_a"/>
    <property type="match status" value="3"/>
</dbReference>
<feature type="signal peptide" evidence="10">
    <location>
        <begin position="1"/>
        <end position="31"/>
    </location>
</feature>
<evidence type="ECO:0000256" key="9">
    <source>
        <dbReference type="SAM" id="MobiDB-lite"/>
    </source>
</evidence>
<feature type="compositionally biased region" description="Polar residues" evidence="9">
    <location>
        <begin position="665"/>
        <end position="677"/>
    </location>
</feature>
<evidence type="ECO:0000313" key="13">
    <source>
        <dbReference type="Proteomes" id="UP001620626"/>
    </source>
</evidence>
<feature type="region of interest" description="Disordered" evidence="9">
    <location>
        <begin position="364"/>
        <end position="388"/>
    </location>
</feature>
<dbReference type="InterPro" id="IPR050685">
    <property type="entry name" value="LDLR"/>
</dbReference>
<dbReference type="PROSITE" id="PS01209">
    <property type="entry name" value="LDLRA_1"/>
    <property type="match status" value="2"/>
</dbReference>
<reference evidence="12 13" key="1">
    <citation type="submission" date="2024-10" db="EMBL/GenBank/DDBJ databases">
        <authorList>
            <person name="Kim D."/>
        </authorList>
    </citation>
    <scope>NUCLEOTIDE SEQUENCE [LARGE SCALE GENOMIC DNA]</scope>
    <source>
        <strain evidence="12">BH-2024</strain>
    </source>
</reference>
<feature type="compositionally biased region" description="Polar residues" evidence="9">
    <location>
        <begin position="378"/>
        <end position="388"/>
    </location>
</feature>
<comment type="subcellular location">
    <subcellularLocation>
        <location evidence="2">Endomembrane system</location>
    </subcellularLocation>
    <subcellularLocation>
        <location evidence="1">Membrane</location>
        <topology evidence="1">Single-pass membrane protein</topology>
    </subcellularLocation>
</comment>
<dbReference type="Proteomes" id="UP001620626">
    <property type="component" value="Unassembled WGS sequence"/>
</dbReference>
<evidence type="ECO:0000256" key="2">
    <source>
        <dbReference type="ARBA" id="ARBA00004308"/>
    </source>
</evidence>
<evidence type="ECO:0000256" key="5">
    <source>
        <dbReference type="ARBA" id="ARBA00022989"/>
    </source>
</evidence>
<evidence type="ECO:0000256" key="10">
    <source>
        <dbReference type="SAM" id="SignalP"/>
    </source>
</evidence>
<feature type="compositionally biased region" description="Polar residues" evidence="9">
    <location>
        <begin position="717"/>
        <end position="733"/>
    </location>
</feature>
<keyword evidence="7 8" id="KW-1015">Disulfide bond</keyword>
<feature type="region of interest" description="Disordered" evidence="9">
    <location>
        <begin position="798"/>
        <end position="851"/>
    </location>
</feature>
<dbReference type="Gene3D" id="4.10.400.10">
    <property type="entry name" value="Low-density Lipoprotein Receptor"/>
    <property type="match status" value="4"/>
</dbReference>
<feature type="chain" id="PRO_5044823224" description="Chitin-binding type-2 domain-containing protein" evidence="10">
    <location>
        <begin position="32"/>
        <end position="851"/>
    </location>
</feature>
<evidence type="ECO:0000259" key="11">
    <source>
        <dbReference type="PROSITE" id="PS50940"/>
    </source>
</evidence>
<keyword evidence="3" id="KW-0812">Transmembrane</keyword>
<feature type="compositionally biased region" description="Polar residues" evidence="9">
    <location>
        <begin position="585"/>
        <end position="602"/>
    </location>
</feature>
<keyword evidence="6" id="KW-0472">Membrane</keyword>
<dbReference type="AlphaFoldDB" id="A0ABD2KYR2"/>
<feature type="compositionally biased region" description="Basic and acidic residues" evidence="9">
    <location>
        <begin position="635"/>
        <end position="645"/>
    </location>
</feature>
<comment type="caution">
    <text evidence="8">Lacks conserved residue(s) required for the propagation of feature annotation.</text>
</comment>
<dbReference type="GO" id="GO:0016020">
    <property type="term" value="C:membrane"/>
    <property type="evidence" value="ECO:0007669"/>
    <property type="project" value="UniProtKB-SubCell"/>
</dbReference>
<dbReference type="SMART" id="SM00494">
    <property type="entry name" value="ChtBD2"/>
    <property type="match status" value="2"/>
</dbReference>
<feature type="region of interest" description="Disordered" evidence="9">
    <location>
        <begin position="543"/>
        <end position="774"/>
    </location>
</feature>
<evidence type="ECO:0000256" key="3">
    <source>
        <dbReference type="ARBA" id="ARBA00022692"/>
    </source>
</evidence>
<dbReference type="InterPro" id="IPR002172">
    <property type="entry name" value="LDrepeatLR_classA_rpt"/>
</dbReference>
<sequence>MSSDQNFPRTLRFPLILLLSFSKLLLDGALLANVQPRVNSIVDFHSSINHLEPTVPNYCNESKLIEQSGLIRAPMGQFLGFPCSNEFYHCRWQSDGYRTHKKNCRAGLVYDVMGTQNCNYDYNVKGCAMGPSAGREVTNCTGKDQFECPLSEDCVPLSKRCDGNYDCVLEEDEQNCPMCKPTHFPCVVSEQCIPLGQRCNGIKECQDGTDELECQNCGAGKFLCRKSSKCISAKERCDGFAHCPHGEDEQLCKKARIVLGPRMFVCESGKHQIPQQNVCDGVVHCPDDASDEKYCQVGTATETMRKMGARTMPSPNAPPNQLATPAIQLSKIAFDQPITAQQQQMEQINAGKSEPWVGINERMAQSDGGPSGKPPQKFSLSPANQPNKIGNVGVETFPTSNFGPMRNAMNAQQMTGISNGTNRLMVEMPRQRKPTENKSMQMKTEDSSGAKTLVEGDFQADVWNGSALQAQHQRNNPYADEWYQQRQNSGTEGRQLQQQIGQNNLIQEEGDQFKWPTFGGQLPQPQPVVITRQQQIEQRRAIKEEMGGDDRKGGAEGTNTAETDRTAQPQQTAGEEQKAAESGSAGLTATETTNEGSDQQRVTGVPLITVGLTKAEEGAKELSSQTLATVGGAEEEMKKSAETKATEMVAESGKCDNDGEKTDEGTTGATEEQQKAQFGTEMPELEQTKTEQNEQQQIERDGGTERQTEKKEENDGTKVNPTGEEQQLNSQLTALKGIGEMGGEQKVSLNTRDDSEEKSNERYSGDCTANTGRTRGRVCASNRDLLQRVENLLLLAEDGISAKKSVNESNDSGKSQKMKRRQAEEDKGLIRKYLEQLMDSETGRNKANKKQ</sequence>
<feature type="compositionally biased region" description="Basic and acidic residues" evidence="9">
    <location>
        <begin position="751"/>
        <end position="764"/>
    </location>
</feature>
<dbReference type="PRINTS" id="PR00261">
    <property type="entry name" value="LDLRECEPTOR"/>
</dbReference>
<dbReference type="SMART" id="SM00192">
    <property type="entry name" value="LDLa"/>
    <property type="match status" value="4"/>
</dbReference>
<evidence type="ECO:0000256" key="8">
    <source>
        <dbReference type="PROSITE-ProRule" id="PRU00124"/>
    </source>
</evidence>
<evidence type="ECO:0000256" key="4">
    <source>
        <dbReference type="ARBA" id="ARBA00022737"/>
    </source>
</evidence>
<accession>A0ABD2KYR2</accession>
<keyword evidence="5" id="KW-1133">Transmembrane helix</keyword>
<dbReference type="PANTHER" id="PTHR24270">
    <property type="entry name" value="LOW-DENSITY LIPOPROTEIN RECEPTOR-RELATED"/>
    <property type="match status" value="1"/>
</dbReference>
<feature type="domain" description="Chitin-binding type-2" evidence="11">
    <location>
        <begin position="56"/>
        <end position="129"/>
    </location>
</feature>
<dbReference type="InterPro" id="IPR023415">
    <property type="entry name" value="LDLR_class-A_CS"/>
</dbReference>
<dbReference type="EMBL" id="JBICBT010000596">
    <property type="protein sequence ID" value="KAL3108107.1"/>
    <property type="molecule type" value="Genomic_DNA"/>
</dbReference>
<gene>
    <name evidence="12" type="ORF">niasHT_015922</name>
</gene>
<dbReference type="PROSITE" id="PS50068">
    <property type="entry name" value="LDLRA_2"/>
    <property type="match status" value="3"/>
</dbReference>
<name>A0ABD2KYR2_9BILA</name>
<evidence type="ECO:0000256" key="6">
    <source>
        <dbReference type="ARBA" id="ARBA00023136"/>
    </source>
</evidence>
<dbReference type="SUPFAM" id="SSF57424">
    <property type="entry name" value="LDL receptor-like module"/>
    <property type="match status" value="4"/>
</dbReference>
<feature type="disulfide bond" evidence="8">
    <location>
        <begin position="161"/>
        <end position="176"/>
    </location>
</feature>
<comment type="caution">
    <text evidence="12">The sequence shown here is derived from an EMBL/GenBank/DDBJ whole genome shotgun (WGS) entry which is preliminary data.</text>
</comment>
<proteinExistence type="predicted"/>
<feature type="compositionally biased region" description="Basic and acidic residues" evidence="9">
    <location>
        <begin position="653"/>
        <end position="664"/>
    </location>
</feature>
<dbReference type="GO" id="GO:0012505">
    <property type="term" value="C:endomembrane system"/>
    <property type="evidence" value="ECO:0007669"/>
    <property type="project" value="UniProtKB-SubCell"/>
</dbReference>
<dbReference type="PROSITE" id="PS50940">
    <property type="entry name" value="CHIT_BIND_II"/>
    <property type="match status" value="1"/>
</dbReference>
<keyword evidence="13" id="KW-1185">Reference proteome</keyword>
<evidence type="ECO:0000313" key="12">
    <source>
        <dbReference type="EMBL" id="KAL3108107.1"/>
    </source>
</evidence>
<evidence type="ECO:0000256" key="1">
    <source>
        <dbReference type="ARBA" id="ARBA00004167"/>
    </source>
</evidence>
<dbReference type="GO" id="GO:0016192">
    <property type="term" value="P:vesicle-mediated transport"/>
    <property type="evidence" value="ECO:0007669"/>
    <property type="project" value="UniProtKB-ARBA"/>
</dbReference>
<dbReference type="InterPro" id="IPR036055">
    <property type="entry name" value="LDL_receptor-like_sf"/>
</dbReference>
<organism evidence="12 13">
    <name type="scientific">Heterodera trifolii</name>
    <dbReference type="NCBI Taxonomy" id="157864"/>
    <lineage>
        <taxon>Eukaryota</taxon>
        <taxon>Metazoa</taxon>
        <taxon>Ecdysozoa</taxon>
        <taxon>Nematoda</taxon>
        <taxon>Chromadorea</taxon>
        <taxon>Rhabditida</taxon>
        <taxon>Tylenchina</taxon>
        <taxon>Tylenchomorpha</taxon>
        <taxon>Tylenchoidea</taxon>
        <taxon>Heteroderidae</taxon>
        <taxon>Heteroderinae</taxon>
        <taxon>Heterodera</taxon>
    </lineage>
</organism>
<feature type="compositionally biased region" description="Basic and acidic residues" evidence="9">
    <location>
        <begin position="821"/>
        <end position="834"/>
    </location>
</feature>
<feature type="compositionally biased region" description="Basic and acidic residues" evidence="9">
    <location>
        <begin position="686"/>
        <end position="716"/>
    </location>
</feature>
<dbReference type="InterPro" id="IPR002557">
    <property type="entry name" value="Chitin-bd_dom"/>
</dbReference>
<feature type="compositionally biased region" description="Basic and acidic residues" evidence="9">
    <location>
        <begin position="543"/>
        <end position="554"/>
    </location>
</feature>
<keyword evidence="10" id="KW-0732">Signal</keyword>
<protein>
    <recommendedName>
        <fullName evidence="11">Chitin-binding type-2 domain-containing protein</fullName>
    </recommendedName>
</protein>